<dbReference type="AlphaFoldDB" id="A0AAW9HV65"/>
<proteinExistence type="predicted"/>
<gene>
    <name evidence="3" type="ORF">R6G80_00670</name>
    <name evidence="2" type="ORF">R6G86_04680</name>
</gene>
<accession>A0AAW9HV65</accession>
<dbReference type="EMBL" id="JAWNGC010000001">
    <property type="protein sequence ID" value="MDY5154245.1"/>
    <property type="molecule type" value="Genomic_DNA"/>
</dbReference>
<evidence type="ECO:0000313" key="3">
    <source>
        <dbReference type="EMBL" id="MDY5154245.1"/>
    </source>
</evidence>
<dbReference type="InterPro" id="IPR021391">
    <property type="entry name" value="DUF3027"/>
</dbReference>
<feature type="compositionally biased region" description="Basic and acidic residues" evidence="1">
    <location>
        <begin position="18"/>
        <end position="36"/>
    </location>
</feature>
<protein>
    <submittedName>
        <fullName evidence="3">DUF3027 domain-containing protein</fullName>
    </submittedName>
</protein>
<feature type="region of interest" description="Disordered" evidence="1">
    <location>
        <begin position="1"/>
        <end position="36"/>
    </location>
</feature>
<evidence type="ECO:0000313" key="5">
    <source>
        <dbReference type="Proteomes" id="UP001281731"/>
    </source>
</evidence>
<evidence type="ECO:0000256" key="1">
    <source>
        <dbReference type="SAM" id="MobiDB-lite"/>
    </source>
</evidence>
<feature type="compositionally biased region" description="Basic and acidic residues" evidence="1">
    <location>
        <begin position="142"/>
        <end position="151"/>
    </location>
</feature>
<dbReference type="Pfam" id="PF11228">
    <property type="entry name" value="DUF3027"/>
    <property type="match status" value="1"/>
</dbReference>
<dbReference type="Proteomes" id="UP001275049">
    <property type="component" value="Unassembled WGS sequence"/>
</dbReference>
<keyword evidence="4" id="KW-1185">Reference proteome</keyword>
<evidence type="ECO:0000313" key="4">
    <source>
        <dbReference type="Proteomes" id="UP001275049"/>
    </source>
</evidence>
<dbReference type="RefSeq" id="WP_022865905.1">
    <property type="nucleotide sequence ID" value="NZ_CAMYCL010000001.1"/>
</dbReference>
<dbReference type="EMBL" id="JAWNGA010000006">
    <property type="protein sequence ID" value="MDY5133038.1"/>
    <property type="molecule type" value="Genomic_DNA"/>
</dbReference>
<reference evidence="3 4" key="1">
    <citation type="submission" date="2023-10" db="EMBL/GenBank/DDBJ databases">
        <title>Whole Genome based description of the genera Actinobaculum and Actinotignum reveals a complex phylogenetic relationship within the species included in the genus Actinotignum.</title>
        <authorList>
            <person name="Jensen C.S."/>
            <person name="Dargis R."/>
            <person name="Kemp M."/>
            <person name="Christensen J.J."/>
        </authorList>
    </citation>
    <scope>NUCLEOTIDE SEQUENCE</scope>
    <source>
        <strain evidence="3">SLA_B511</strain>
        <strain evidence="2 4">SLA_B974</strain>
    </source>
</reference>
<name>A0AAW9HV65_9ACTO</name>
<feature type="compositionally biased region" description="Basic residues" evidence="1">
    <location>
        <begin position="152"/>
        <end position="163"/>
    </location>
</feature>
<feature type="region of interest" description="Disordered" evidence="1">
    <location>
        <begin position="142"/>
        <end position="163"/>
    </location>
</feature>
<evidence type="ECO:0000313" key="2">
    <source>
        <dbReference type="EMBL" id="MDY5133038.1"/>
    </source>
</evidence>
<organism evidence="3 5">
    <name type="scientific">Actinotignum urinale</name>
    <dbReference type="NCBI Taxonomy" id="190146"/>
    <lineage>
        <taxon>Bacteria</taxon>
        <taxon>Bacillati</taxon>
        <taxon>Actinomycetota</taxon>
        <taxon>Actinomycetes</taxon>
        <taxon>Actinomycetales</taxon>
        <taxon>Actinomycetaceae</taxon>
        <taxon>Actinotignum</taxon>
    </lineage>
</organism>
<dbReference type="Proteomes" id="UP001281731">
    <property type="component" value="Unassembled WGS sequence"/>
</dbReference>
<sequence>MPNSETEETSLPPLVAVKDGEEKVPDEKRLRPSHEDTAEGILVSRDTVDVACEAVKEDVPERFVGEYAGYVKDEDGVLTHLFTCLHPGYRGWYWAVSVLHVEGCEYATINEVGMAPGDQALLAPRWVPLRERIEEVKAEKRAEHEAEMEQRKKARGGRKRRRTTRFVGGAEHVRPRKKKIRQRAFVLDKGLAFIGRGQRLRAQRVAEVARVRMAHEFEASAQGGRASSMWKVNRSRSMGMRCLSRRYKTVNL</sequence>
<comment type="caution">
    <text evidence="3">The sequence shown here is derived from an EMBL/GenBank/DDBJ whole genome shotgun (WGS) entry which is preliminary data.</text>
</comment>